<feature type="transmembrane region" description="Helical" evidence="1">
    <location>
        <begin position="216"/>
        <end position="239"/>
    </location>
</feature>
<feature type="transmembrane region" description="Helical" evidence="1">
    <location>
        <begin position="186"/>
        <end position="204"/>
    </location>
</feature>
<dbReference type="Proteomes" id="UP000319731">
    <property type="component" value="Unassembled WGS sequence"/>
</dbReference>
<accession>A0A507C6E7</accession>
<dbReference type="AlphaFoldDB" id="A0A507C6E7"/>
<evidence type="ECO:0000256" key="1">
    <source>
        <dbReference type="SAM" id="Phobius"/>
    </source>
</evidence>
<protein>
    <submittedName>
        <fullName evidence="2">Uncharacterized protein</fullName>
    </submittedName>
</protein>
<comment type="caution">
    <text evidence="2">The sequence shown here is derived from an EMBL/GenBank/DDBJ whole genome shotgun (WGS) entry which is preliminary data.</text>
</comment>
<dbReference type="InterPro" id="IPR041113">
    <property type="entry name" value="Heliorhodopsin"/>
</dbReference>
<keyword evidence="3" id="KW-1185">Reference proteome</keyword>
<feature type="transmembrane region" description="Helical" evidence="1">
    <location>
        <begin position="30"/>
        <end position="51"/>
    </location>
</feature>
<dbReference type="NCBIfam" id="NF038020">
    <property type="entry name" value="HeR"/>
    <property type="match status" value="1"/>
</dbReference>
<gene>
    <name evidence="2" type="ORF">SmJEL517_g03954</name>
</gene>
<feature type="transmembrane region" description="Helical" evidence="1">
    <location>
        <begin position="94"/>
        <end position="115"/>
    </location>
</feature>
<dbReference type="EMBL" id="QEAO01000023">
    <property type="protein sequence ID" value="TPX33123.1"/>
    <property type="molecule type" value="Genomic_DNA"/>
</dbReference>
<feature type="transmembrane region" description="Helical" evidence="1">
    <location>
        <begin position="136"/>
        <end position="166"/>
    </location>
</feature>
<dbReference type="RefSeq" id="XP_031024195.1">
    <property type="nucleotide sequence ID" value="XM_031169882.1"/>
</dbReference>
<evidence type="ECO:0000313" key="2">
    <source>
        <dbReference type="EMBL" id="TPX33123.1"/>
    </source>
</evidence>
<dbReference type="GeneID" id="42005179"/>
<sequence length="289" mass="33070">MADKVVSAEEQLETLNSDQLALRGKHEKGLYLWNITMTVLHLVQACACLAIGSTSASLKQFKLPLTTTFAVWTTGYPVPTLVTRGLIPFVQVTSAFSFLSAFFHLLVLIFWARYVSQIRRGINEFRWYEYSLSSSLMIFLISLLFGIYDIITLVNIFCINACMNYFGLLTEKMNPPNRTHTDFIAFWYGSFAGIVPWVSIFAYIGGVSSSSIPSFVWAILFVYLFFFLTFPINMYLQYYRVGWWADRYYPGSGYYFGERVYQVLSLFSKSLLLWLVVGGANQPNAYVVK</sequence>
<proteinExistence type="predicted"/>
<keyword evidence="1" id="KW-0472">Membrane</keyword>
<keyword evidence="1" id="KW-1133">Transmembrane helix</keyword>
<evidence type="ECO:0000313" key="3">
    <source>
        <dbReference type="Proteomes" id="UP000319731"/>
    </source>
</evidence>
<keyword evidence="1" id="KW-0812">Transmembrane</keyword>
<organism evidence="2 3">
    <name type="scientific">Synchytrium microbalum</name>
    <dbReference type="NCBI Taxonomy" id="1806994"/>
    <lineage>
        <taxon>Eukaryota</taxon>
        <taxon>Fungi</taxon>
        <taxon>Fungi incertae sedis</taxon>
        <taxon>Chytridiomycota</taxon>
        <taxon>Chytridiomycota incertae sedis</taxon>
        <taxon>Chytridiomycetes</taxon>
        <taxon>Synchytriales</taxon>
        <taxon>Synchytriaceae</taxon>
        <taxon>Synchytrium</taxon>
    </lineage>
</organism>
<name>A0A507C6E7_9FUNG</name>
<dbReference type="Pfam" id="PF18761">
    <property type="entry name" value="Heliorhodopsin"/>
    <property type="match status" value="1"/>
</dbReference>
<dbReference type="OrthoDB" id="2129259at2759"/>
<reference evidence="2 3" key="1">
    <citation type="journal article" date="2019" name="Sci. Rep.">
        <title>Comparative genomics of chytrid fungi reveal insights into the obligate biotrophic and pathogenic lifestyle of Synchytrium endobioticum.</title>
        <authorList>
            <person name="van de Vossenberg B.T.L.H."/>
            <person name="Warris S."/>
            <person name="Nguyen H.D.T."/>
            <person name="van Gent-Pelzer M.P.E."/>
            <person name="Joly D.L."/>
            <person name="van de Geest H.C."/>
            <person name="Bonants P.J.M."/>
            <person name="Smith D.S."/>
            <person name="Levesque C.A."/>
            <person name="van der Lee T.A.J."/>
        </authorList>
    </citation>
    <scope>NUCLEOTIDE SEQUENCE [LARGE SCALE GENOMIC DNA]</scope>
    <source>
        <strain evidence="2 3">JEL517</strain>
    </source>
</reference>